<evidence type="ECO:0000256" key="1">
    <source>
        <dbReference type="SAM" id="MobiDB-lite"/>
    </source>
</evidence>
<dbReference type="OrthoDB" id="376826at2759"/>
<dbReference type="AlphaFoldDB" id="A0A6C1E9U4"/>
<evidence type="ECO:0000313" key="2">
    <source>
        <dbReference type="EMBL" id="QID85660.1"/>
    </source>
</evidence>
<name>A0A6C1E9U4_SACPS</name>
<gene>
    <name evidence="2" type="primary">SPS4_2</name>
    <name evidence="2" type="ORF">GRS66_008243</name>
</gene>
<reference evidence="2 3" key="1">
    <citation type="journal article" date="2019" name="BMC Genomics">
        <title>Chromosome level assembly and comparative genome analysis confirm lager-brewing yeasts originated from a single hybridization.</title>
        <authorList>
            <person name="Salazar A.N."/>
            <person name="Gorter de Vries A.R."/>
            <person name="van den Broek M."/>
            <person name="Brouwers N."/>
            <person name="de la Torre Cortes P."/>
            <person name="Kuijpers N.G.A."/>
            <person name="Daran J.G."/>
            <person name="Abeel T."/>
        </authorList>
    </citation>
    <scope>NUCLEOTIDE SEQUENCE [LARGE SCALE GENOMIC DNA]</scope>
    <source>
        <strain evidence="2 3">CBS 1483</strain>
    </source>
</reference>
<sequence length="342" mass="39010">MSANQIRSEFNTNPVKDTTEQEKMGSLELDKVHKNPIEASQPLQQQEDVNENINDVQSNKVKRGKLNLKTVDHVGAYPLIQQTEEVAKKVAITRIVLAQTKPGIDKVIISKPVQTVAPVINFFDKVANSTLNTVERVVPSLKTKTYQRLGEEIALPYTLTKKYGKQFKDTTTRTGDNYVYQPVHGRLVKFRKYYNEKYIDTKGKPLIRGHLDPVLLPVNNAFEKTTVRYLPKGQKVPSDTFCCEFNRGLALDYNFMTRAISAVGHQVVDVAKLPFAYGCHANSVYNKNLDKQEDLRMRNVLKGTWGTVKDLEHEFWVSVTDKSLFRFFATKSEEEDLPRLVQ</sequence>
<keyword evidence="3" id="KW-1185">Reference proteome</keyword>
<accession>A0A6C1E9U4</accession>
<organism evidence="2 3">
    <name type="scientific">Saccharomyces pastorianus</name>
    <name type="common">Lager yeast</name>
    <name type="synonym">Saccharomyces cerevisiae x Saccharomyces eubayanus</name>
    <dbReference type="NCBI Taxonomy" id="27292"/>
    <lineage>
        <taxon>Eukaryota</taxon>
        <taxon>Fungi</taxon>
        <taxon>Dikarya</taxon>
        <taxon>Ascomycota</taxon>
        <taxon>Saccharomycotina</taxon>
        <taxon>Saccharomycetes</taxon>
        <taxon>Saccharomycetales</taxon>
        <taxon>Saccharomycetaceae</taxon>
        <taxon>Saccharomyces</taxon>
    </lineage>
</organism>
<dbReference type="Proteomes" id="UP000501346">
    <property type="component" value="Chromosome SeVIII-SeXV"/>
</dbReference>
<proteinExistence type="predicted"/>
<dbReference type="Pfam" id="PF17316">
    <property type="entry name" value="Perilipin_2"/>
    <property type="match status" value="1"/>
</dbReference>
<feature type="region of interest" description="Disordered" evidence="1">
    <location>
        <begin position="1"/>
        <end position="23"/>
    </location>
</feature>
<dbReference type="EMBL" id="CP049005">
    <property type="protein sequence ID" value="QID85660.1"/>
    <property type="molecule type" value="Genomic_DNA"/>
</dbReference>
<feature type="compositionally biased region" description="Polar residues" evidence="1">
    <location>
        <begin position="1"/>
        <end position="16"/>
    </location>
</feature>
<evidence type="ECO:0000313" key="3">
    <source>
        <dbReference type="Proteomes" id="UP000501346"/>
    </source>
</evidence>
<protein>
    <submittedName>
        <fullName evidence="2">Sporulation-specific protein 4</fullName>
    </submittedName>
</protein>